<sequence>MGLYLDVYVGCSLLDMYSKCDSRESIEDAGKVFERMLDLNVTIWTAMITRYVQSEVKDDAELSTLVKTLPPLRLIKVLEFPKCLNKIGPNKYPRKSKCDNG</sequence>
<protein>
    <submittedName>
        <fullName evidence="1">Tetratricopeptide repeat (TPR)-like superfamily protein</fullName>
    </submittedName>
</protein>
<dbReference type="GO" id="GO:0009451">
    <property type="term" value="P:RNA modification"/>
    <property type="evidence" value="ECO:0007669"/>
    <property type="project" value="InterPro"/>
</dbReference>
<dbReference type="Proteomes" id="UP000245207">
    <property type="component" value="Unassembled WGS sequence"/>
</dbReference>
<accession>A0A2U1PDV1</accession>
<dbReference type="OrthoDB" id="185373at2759"/>
<dbReference type="InterPro" id="IPR046960">
    <property type="entry name" value="PPR_At4g14850-like_plant"/>
</dbReference>
<gene>
    <name evidence="1" type="ORF">CTI12_AA103930</name>
</gene>
<proteinExistence type="predicted"/>
<dbReference type="Gene3D" id="1.25.40.10">
    <property type="entry name" value="Tetratricopeptide repeat domain"/>
    <property type="match status" value="1"/>
</dbReference>
<evidence type="ECO:0000313" key="1">
    <source>
        <dbReference type="EMBL" id="PWA83942.1"/>
    </source>
</evidence>
<keyword evidence="2" id="KW-1185">Reference proteome</keyword>
<dbReference type="STRING" id="35608.A0A2U1PDV1"/>
<dbReference type="PANTHER" id="PTHR47926">
    <property type="entry name" value="PENTATRICOPEPTIDE REPEAT-CONTAINING PROTEIN"/>
    <property type="match status" value="1"/>
</dbReference>
<dbReference type="GO" id="GO:0003723">
    <property type="term" value="F:RNA binding"/>
    <property type="evidence" value="ECO:0007669"/>
    <property type="project" value="InterPro"/>
</dbReference>
<comment type="caution">
    <text evidence="1">The sequence shown here is derived from an EMBL/GenBank/DDBJ whole genome shotgun (WGS) entry which is preliminary data.</text>
</comment>
<dbReference type="EMBL" id="PKPP01001286">
    <property type="protein sequence ID" value="PWA83942.1"/>
    <property type="molecule type" value="Genomic_DNA"/>
</dbReference>
<name>A0A2U1PDV1_ARTAN</name>
<dbReference type="InterPro" id="IPR011990">
    <property type="entry name" value="TPR-like_helical_dom_sf"/>
</dbReference>
<evidence type="ECO:0000313" key="2">
    <source>
        <dbReference type="Proteomes" id="UP000245207"/>
    </source>
</evidence>
<dbReference type="AlphaFoldDB" id="A0A2U1PDV1"/>
<organism evidence="1 2">
    <name type="scientific">Artemisia annua</name>
    <name type="common">Sweet wormwood</name>
    <dbReference type="NCBI Taxonomy" id="35608"/>
    <lineage>
        <taxon>Eukaryota</taxon>
        <taxon>Viridiplantae</taxon>
        <taxon>Streptophyta</taxon>
        <taxon>Embryophyta</taxon>
        <taxon>Tracheophyta</taxon>
        <taxon>Spermatophyta</taxon>
        <taxon>Magnoliopsida</taxon>
        <taxon>eudicotyledons</taxon>
        <taxon>Gunneridae</taxon>
        <taxon>Pentapetalae</taxon>
        <taxon>asterids</taxon>
        <taxon>campanulids</taxon>
        <taxon>Asterales</taxon>
        <taxon>Asteraceae</taxon>
        <taxon>Asteroideae</taxon>
        <taxon>Anthemideae</taxon>
        <taxon>Artemisiinae</taxon>
        <taxon>Artemisia</taxon>
    </lineage>
</organism>
<reference evidence="1 2" key="1">
    <citation type="journal article" date="2018" name="Mol. Plant">
        <title>The genome of Artemisia annua provides insight into the evolution of Asteraceae family and artemisinin biosynthesis.</title>
        <authorList>
            <person name="Shen Q."/>
            <person name="Zhang L."/>
            <person name="Liao Z."/>
            <person name="Wang S."/>
            <person name="Yan T."/>
            <person name="Shi P."/>
            <person name="Liu M."/>
            <person name="Fu X."/>
            <person name="Pan Q."/>
            <person name="Wang Y."/>
            <person name="Lv Z."/>
            <person name="Lu X."/>
            <person name="Zhang F."/>
            <person name="Jiang W."/>
            <person name="Ma Y."/>
            <person name="Chen M."/>
            <person name="Hao X."/>
            <person name="Li L."/>
            <person name="Tang Y."/>
            <person name="Lv G."/>
            <person name="Zhou Y."/>
            <person name="Sun X."/>
            <person name="Brodelius P.E."/>
            <person name="Rose J.K.C."/>
            <person name="Tang K."/>
        </authorList>
    </citation>
    <scope>NUCLEOTIDE SEQUENCE [LARGE SCALE GENOMIC DNA]</scope>
    <source>
        <strain evidence="2">cv. Huhao1</strain>
        <tissue evidence="1">Leaf</tissue>
    </source>
</reference>
<dbReference type="PANTHER" id="PTHR47926:SF471">
    <property type="entry name" value="DYW DOMAIN-CONTAINING PROTEIN"/>
    <property type="match status" value="1"/>
</dbReference>